<dbReference type="AlphaFoldDB" id="A0AA86P7Z8"/>
<reference evidence="2 3" key="2">
    <citation type="submission" date="2024-07" db="EMBL/GenBank/DDBJ databases">
        <authorList>
            <person name="Akdeniz Z."/>
        </authorList>
    </citation>
    <scope>NUCLEOTIDE SEQUENCE [LARGE SCALE GENOMIC DNA]</scope>
</reference>
<keyword evidence="3" id="KW-1185">Reference proteome</keyword>
<evidence type="ECO:0000313" key="3">
    <source>
        <dbReference type="Proteomes" id="UP001642409"/>
    </source>
</evidence>
<reference evidence="1" key="1">
    <citation type="submission" date="2023-06" db="EMBL/GenBank/DDBJ databases">
        <authorList>
            <person name="Kurt Z."/>
        </authorList>
    </citation>
    <scope>NUCLEOTIDE SEQUENCE</scope>
</reference>
<dbReference type="EMBL" id="CAXDID020000211">
    <property type="protein sequence ID" value="CAL6056809.1"/>
    <property type="molecule type" value="Genomic_DNA"/>
</dbReference>
<evidence type="ECO:0000313" key="2">
    <source>
        <dbReference type="EMBL" id="CAL6056809.1"/>
    </source>
</evidence>
<accession>A0AA86P7Z8</accession>
<name>A0AA86P7Z8_9EUKA</name>
<evidence type="ECO:0000313" key="1">
    <source>
        <dbReference type="EMBL" id="CAI9933704.1"/>
    </source>
</evidence>
<protein>
    <submittedName>
        <fullName evidence="1">Golgin subfamily B member 1-like</fullName>
    </submittedName>
    <submittedName>
        <fullName evidence="2">Golgin_subfamily B member 1-like</fullName>
    </submittedName>
</protein>
<dbReference type="Proteomes" id="UP001642409">
    <property type="component" value="Unassembled WGS sequence"/>
</dbReference>
<sequence>MKQYQDTTKLKVNRIYQGDNVIDLSSPSKILFSNDSGSQRFINPTTGDNDFKLDLTQLEGITIKEMSILKFYSDEMYANGINVSLNLNDLMHKSQQYRIEINSLWGLIGKHTGQIESLQNKFSEQNIWNDDIVKQLNDIDIFIEQQKVDNGLIQQIVQNINTVNLKQSEDLTLIQQILVNIDEVNKKQTEKINAVKDLNDEHEERLNVIGPCVHKINNDYVTHSEITGFASDSAVTGLSVSVGLLQTQCIAMDVGIAAAQSTATAAAATSTANSGLITTLQTQVTKLEGENALLTSDMTEIKAEQTTIKVDAAKVAADLKKFEIGQGITDAGLQTQITDLGIKKADKETTYTKQEVDAYFVQQTDTNTQLNTGILQLGSSKADQVTTYTKTDIDNKLSLKANVVDVYTKTSMDGKLNLKANAADVYTKTQMDTSLALKSDKTYVDTGFNLYGSQLTTLKNRADNVDILNNTQNTNITNLQNGQTTLNNGMTTAFSRLQVIDNLNTQQSQSIVSLQTDNAVNKTDIGNLKTNDLKQNADISALQTSDAKQNADIETLKTRCTDIETVNQTQSTILDIHTGNFGQINDNFTEVWGRLDKIEQTDLVDLTKRFDKIDENLGGTMTSTYYLLQEDIKNKENITNLQNDNTTNKTNITTAQTNITDLISRMNEQDQTNLTFGGKITTLQTDNSKNKQDIFTINNSISTINTNITTLTTRVTNLETFVYNNQTSGTGYDKIGNLVWCYGYVQLTAGNSIYVNYAVTMTQVISYRAQIIRDNSNGSGCDVTYTSWPELTRMKITHDFASTSGVDWISWEVRGKWK</sequence>
<dbReference type="EMBL" id="CATOUU010000548">
    <property type="protein sequence ID" value="CAI9933704.1"/>
    <property type="molecule type" value="Genomic_DNA"/>
</dbReference>
<comment type="caution">
    <text evidence="1">The sequence shown here is derived from an EMBL/GenBank/DDBJ whole genome shotgun (WGS) entry which is preliminary data.</text>
</comment>
<proteinExistence type="predicted"/>
<organism evidence="1">
    <name type="scientific">Hexamita inflata</name>
    <dbReference type="NCBI Taxonomy" id="28002"/>
    <lineage>
        <taxon>Eukaryota</taxon>
        <taxon>Metamonada</taxon>
        <taxon>Diplomonadida</taxon>
        <taxon>Hexamitidae</taxon>
        <taxon>Hexamitinae</taxon>
        <taxon>Hexamita</taxon>
    </lineage>
</organism>
<gene>
    <name evidence="1" type="ORF">HINF_LOCUS21349</name>
    <name evidence="2" type="ORF">HINF_LOCUS47205</name>
</gene>